<feature type="region of interest" description="Disordered" evidence="1">
    <location>
        <begin position="1"/>
        <end position="22"/>
    </location>
</feature>
<protein>
    <submittedName>
        <fullName evidence="2">Unannotated protein</fullName>
    </submittedName>
</protein>
<evidence type="ECO:0000256" key="1">
    <source>
        <dbReference type="SAM" id="MobiDB-lite"/>
    </source>
</evidence>
<accession>A0A6J7C613</accession>
<sequence>MHSGKGDTVSGRRRLRGRPEIEIGHEIGEARLRISGGKIVSEGDEAQQVLPTLTDGTRAARGLLGPAHRGQHRADVVGEQARHLAPAGRTAQPGDGLAYLATLEERGFSPQHIRNRGLGQCLFEHLGLRIDAVEDGDLSCRSPCGDESGDRLRDGGRLTRLIVVGAHHGLGPIGAGCAQLEPQLGLGARRTGQNTIRQRHHLRGRAVGPHQAYLGGMGETRAKVDEIGRARTREGVDGLAGIADNTEVVAVAEPELEEPLLQGVDVLVLIDGEPAIGRADLIDDIGAGVEHPDGEQQDILEVDEPLGCLAVVVGRVDRRDIGVGEVAGWFASRPERCRGVVRCHHLAGLGPLDLAGDVAGQ</sequence>
<proteinExistence type="predicted"/>
<gene>
    <name evidence="2" type="ORF">UFOPK3268_01331</name>
</gene>
<name>A0A6J7C613_9ZZZZ</name>
<reference evidence="2" key="1">
    <citation type="submission" date="2020-05" db="EMBL/GenBank/DDBJ databases">
        <authorList>
            <person name="Chiriac C."/>
            <person name="Salcher M."/>
            <person name="Ghai R."/>
            <person name="Kavagutti S V."/>
        </authorList>
    </citation>
    <scope>NUCLEOTIDE SEQUENCE</scope>
</reference>
<evidence type="ECO:0000313" key="2">
    <source>
        <dbReference type="EMBL" id="CAB4851719.1"/>
    </source>
</evidence>
<dbReference type="EMBL" id="CAFBIZ010000189">
    <property type="protein sequence ID" value="CAB4851719.1"/>
    <property type="molecule type" value="Genomic_DNA"/>
</dbReference>
<dbReference type="AlphaFoldDB" id="A0A6J7C613"/>
<organism evidence="2">
    <name type="scientific">freshwater metagenome</name>
    <dbReference type="NCBI Taxonomy" id="449393"/>
    <lineage>
        <taxon>unclassified sequences</taxon>
        <taxon>metagenomes</taxon>
        <taxon>ecological metagenomes</taxon>
    </lineage>
</organism>